<sequence length="96" mass="11029">MQSPASSPRHTNGSNGHSISTISEQDLLRRTSRVLRQLYLREQRWIETRTPSQLSDLTQQGQLPLNEQLHYGEIAFVLLRLKPCAIIDFATEDKQL</sequence>
<evidence type="ECO:0000313" key="2">
    <source>
        <dbReference type="Proteomes" id="UP001150581"/>
    </source>
</evidence>
<organism evidence="1 2">
    <name type="scientific">Kickxella alabastrina</name>
    <dbReference type="NCBI Taxonomy" id="61397"/>
    <lineage>
        <taxon>Eukaryota</taxon>
        <taxon>Fungi</taxon>
        <taxon>Fungi incertae sedis</taxon>
        <taxon>Zoopagomycota</taxon>
        <taxon>Kickxellomycotina</taxon>
        <taxon>Kickxellomycetes</taxon>
        <taxon>Kickxellales</taxon>
        <taxon>Kickxellaceae</taxon>
        <taxon>Kickxella</taxon>
    </lineage>
</organism>
<protein>
    <submittedName>
        <fullName evidence="1">Uncharacterized protein</fullName>
    </submittedName>
</protein>
<reference evidence="1" key="1">
    <citation type="submission" date="2022-07" db="EMBL/GenBank/DDBJ databases">
        <title>Phylogenomic reconstructions and comparative analyses of Kickxellomycotina fungi.</title>
        <authorList>
            <person name="Reynolds N.K."/>
            <person name="Stajich J.E."/>
            <person name="Barry K."/>
            <person name="Grigoriev I.V."/>
            <person name="Crous P."/>
            <person name="Smith M.E."/>
        </authorList>
    </citation>
    <scope>NUCLEOTIDE SEQUENCE</scope>
    <source>
        <strain evidence="1">Benny 63K</strain>
    </source>
</reference>
<proteinExistence type="predicted"/>
<dbReference type="Proteomes" id="UP001150581">
    <property type="component" value="Unassembled WGS sequence"/>
</dbReference>
<dbReference type="EMBL" id="JANBPG010002354">
    <property type="protein sequence ID" value="KAJ1886087.1"/>
    <property type="molecule type" value="Genomic_DNA"/>
</dbReference>
<feature type="non-terminal residue" evidence="1">
    <location>
        <position position="96"/>
    </location>
</feature>
<comment type="caution">
    <text evidence="1">The sequence shown here is derived from an EMBL/GenBank/DDBJ whole genome shotgun (WGS) entry which is preliminary data.</text>
</comment>
<gene>
    <name evidence="1" type="ORF">LPJ66_009804</name>
</gene>
<accession>A0ACC1I4R7</accession>
<name>A0ACC1I4R7_9FUNG</name>
<keyword evidence="2" id="KW-1185">Reference proteome</keyword>
<evidence type="ECO:0000313" key="1">
    <source>
        <dbReference type="EMBL" id="KAJ1886087.1"/>
    </source>
</evidence>